<gene>
    <name evidence="3" type="ORF">AVEN_256640_1</name>
</gene>
<feature type="region of interest" description="Disordered" evidence="2">
    <location>
        <begin position="1"/>
        <end position="23"/>
    </location>
</feature>
<feature type="compositionally biased region" description="Basic residues" evidence="2">
    <location>
        <begin position="11"/>
        <end position="22"/>
    </location>
</feature>
<dbReference type="AlphaFoldDB" id="A0A4Y2NDJ3"/>
<evidence type="ECO:0000256" key="2">
    <source>
        <dbReference type="SAM" id="MobiDB-lite"/>
    </source>
</evidence>
<feature type="coiled-coil region" evidence="1">
    <location>
        <begin position="24"/>
        <end position="53"/>
    </location>
</feature>
<sequence length="121" mass="14201">MVSAKREPKNLKRRNKSLKRKGAVAELEEKKRIQELEEKNLELERLNLETQAKLNLGTAEHTRSTGNDIKKLLHKFKSKEDISLYLMFFERQTSRIAITKEFWVPHLLVLLPLEITHIVAL</sequence>
<reference evidence="3 4" key="1">
    <citation type="journal article" date="2019" name="Sci. Rep.">
        <title>Orb-weaving spider Araneus ventricosus genome elucidates the spidroin gene catalogue.</title>
        <authorList>
            <person name="Kono N."/>
            <person name="Nakamura H."/>
            <person name="Ohtoshi R."/>
            <person name="Moran D.A.P."/>
            <person name="Shinohara A."/>
            <person name="Yoshida Y."/>
            <person name="Fujiwara M."/>
            <person name="Mori M."/>
            <person name="Tomita M."/>
            <person name="Arakawa K."/>
        </authorList>
    </citation>
    <scope>NUCLEOTIDE SEQUENCE [LARGE SCALE GENOMIC DNA]</scope>
</reference>
<feature type="compositionally biased region" description="Basic and acidic residues" evidence="2">
    <location>
        <begin position="1"/>
        <end position="10"/>
    </location>
</feature>
<protein>
    <submittedName>
        <fullName evidence="3">Uncharacterized protein</fullName>
    </submittedName>
</protein>
<keyword evidence="4" id="KW-1185">Reference proteome</keyword>
<evidence type="ECO:0000313" key="3">
    <source>
        <dbReference type="EMBL" id="GBN37023.1"/>
    </source>
</evidence>
<comment type="caution">
    <text evidence="3">The sequence shown here is derived from an EMBL/GenBank/DDBJ whole genome shotgun (WGS) entry which is preliminary data.</text>
</comment>
<dbReference type="EMBL" id="BGPR01008946">
    <property type="protein sequence ID" value="GBN37023.1"/>
    <property type="molecule type" value="Genomic_DNA"/>
</dbReference>
<name>A0A4Y2NDJ3_ARAVE</name>
<dbReference type="Proteomes" id="UP000499080">
    <property type="component" value="Unassembled WGS sequence"/>
</dbReference>
<dbReference type="OrthoDB" id="8963689at2759"/>
<keyword evidence="1" id="KW-0175">Coiled coil</keyword>
<evidence type="ECO:0000256" key="1">
    <source>
        <dbReference type="SAM" id="Coils"/>
    </source>
</evidence>
<evidence type="ECO:0000313" key="4">
    <source>
        <dbReference type="Proteomes" id="UP000499080"/>
    </source>
</evidence>
<organism evidence="3 4">
    <name type="scientific">Araneus ventricosus</name>
    <name type="common">Orbweaver spider</name>
    <name type="synonym">Epeira ventricosa</name>
    <dbReference type="NCBI Taxonomy" id="182803"/>
    <lineage>
        <taxon>Eukaryota</taxon>
        <taxon>Metazoa</taxon>
        <taxon>Ecdysozoa</taxon>
        <taxon>Arthropoda</taxon>
        <taxon>Chelicerata</taxon>
        <taxon>Arachnida</taxon>
        <taxon>Araneae</taxon>
        <taxon>Araneomorphae</taxon>
        <taxon>Entelegynae</taxon>
        <taxon>Araneoidea</taxon>
        <taxon>Araneidae</taxon>
        <taxon>Araneus</taxon>
    </lineage>
</organism>
<proteinExistence type="predicted"/>
<accession>A0A4Y2NDJ3</accession>